<dbReference type="InterPro" id="IPR047112">
    <property type="entry name" value="RecG/Mfd"/>
</dbReference>
<dbReference type="InterPro" id="IPR011545">
    <property type="entry name" value="DEAD/DEAH_box_helicase_dom"/>
</dbReference>
<evidence type="ECO:0000313" key="11">
    <source>
        <dbReference type="EMBL" id="MFM2719340.1"/>
    </source>
</evidence>
<dbReference type="Pfam" id="PF00271">
    <property type="entry name" value="Helicase_C"/>
    <property type="match status" value="1"/>
</dbReference>
<dbReference type="Proteomes" id="UP001630303">
    <property type="component" value="Unassembled WGS sequence"/>
</dbReference>
<evidence type="ECO:0000256" key="5">
    <source>
        <dbReference type="ARBA" id="ARBA00022840"/>
    </source>
</evidence>
<evidence type="ECO:0000256" key="3">
    <source>
        <dbReference type="ARBA" id="ARBA00022801"/>
    </source>
</evidence>
<feature type="domain" description="Helicase ATP-binding" evidence="9">
    <location>
        <begin position="282"/>
        <end position="446"/>
    </location>
</feature>
<name>A0ABW9GCR5_9MICO</name>
<dbReference type="Pfam" id="PF17191">
    <property type="entry name" value="RecG_wedge"/>
    <property type="match status" value="1"/>
</dbReference>
<dbReference type="SUPFAM" id="SSF50249">
    <property type="entry name" value="Nucleic acid-binding proteins"/>
    <property type="match status" value="1"/>
</dbReference>
<dbReference type="InterPro" id="IPR033454">
    <property type="entry name" value="RecG_wedge"/>
</dbReference>
<organism evidence="11 12">
    <name type="scientific">Microbacterium mcarthurae</name>
    <dbReference type="NCBI Taxonomy" id="3035918"/>
    <lineage>
        <taxon>Bacteria</taxon>
        <taxon>Bacillati</taxon>
        <taxon>Actinomycetota</taxon>
        <taxon>Actinomycetes</taxon>
        <taxon>Micrococcales</taxon>
        <taxon>Microbacteriaceae</taxon>
        <taxon>Microbacterium</taxon>
    </lineage>
</organism>
<evidence type="ECO:0000259" key="9">
    <source>
        <dbReference type="PROSITE" id="PS51192"/>
    </source>
</evidence>
<dbReference type="InterPro" id="IPR014001">
    <property type="entry name" value="Helicase_ATP-bd"/>
</dbReference>
<feature type="domain" description="Helicase C-terminal" evidence="10">
    <location>
        <begin position="495"/>
        <end position="647"/>
    </location>
</feature>
<dbReference type="InterPro" id="IPR045562">
    <property type="entry name" value="RecG_dom3_C"/>
</dbReference>
<dbReference type="SUPFAM" id="SSF52540">
    <property type="entry name" value="P-loop containing nucleoside triphosphate hydrolases"/>
    <property type="match status" value="2"/>
</dbReference>
<evidence type="ECO:0000259" key="10">
    <source>
        <dbReference type="PROSITE" id="PS51194"/>
    </source>
</evidence>
<evidence type="ECO:0000256" key="1">
    <source>
        <dbReference type="ARBA" id="ARBA00022741"/>
    </source>
</evidence>
<evidence type="ECO:0000256" key="4">
    <source>
        <dbReference type="ARBA" id="ARBA00022806"/>
    </source>
</evidence>
<protein>
    <recommendedName>
        <fullName evidence="8">Probable DNA 3'-5' helicase RecG</fullName>
    </recommendedName>
</protein>
<keyword evidence="4 11" id="KW-0347">Helicase</keyword>
<dbReference type="EMBL" id="JAROCE010000001">
    <property type="protein sequence ID" value="MFM2719340.1"/>
    <property type="molecule type" value="Genomic_DNA"/>
</dbReference>
<evidence type="ECO:0000256" key="6">
    <source>
        <dbReference type="ARBA" id="ARBA00023125"/>
    </source>
</evidence>
<keyword evidence="5" id="KW-0067">ATP-binding</keyword>
<keyword evidence="1" id="KW-0547">Nucleotide-binding</keyword>
<dbReference type="SMART" id="SM00487">
    <property type="entry name" value="DEXDc"/>
    <property type="match status" value="1"/>
</dbReference>
<dbReference type="PANTHER" id="PTHR47964">
    <property type="entry name" value="ATP-DEPENDENT DNA HELICASE HOMOLOG RECG, CHLOROPLASTIC"/>
    <property type="match status" value="1"/>
</dbReference>
<dbReference type="GO" id="GO:0004386">
    <property type="term" value="F:helicase activity"/>
    <property type="evidence" value="ECO:0007669"/>
    <property type="project" value="UniProtKB-KW"/>
</dbReference>
<keyword evidence="12" id="KW-1185">Reference proteome</keyword>
<dbReference type="CDD" id="cd04488">
    <property type="entry name" value="RecG_wedge_OBF"/>
    <property type="match status" value="1"/>
</dbReference>
<proteinExistence type="predicted"/>
<dbReference type="InterPro" id="IPR027417">
    <property type="entry name" value="P-loop_NTPase"/>
</dbReference>
<dbReference type="Pfam" id="PF19833">
    <property type="entry name" value="RecG_dom3_C"/>
    <property type="match status" value="1"/>
</dbReference>
<dbReference type="InterPro" id="IPR001650">
    <property type="entry name" value="Helicase_C-like"/>
</dbReference>
<dbReference type="Pfam" id="PF00270">
    <property type="entry name" value="DEAD"/>
    <property type="match status" value="1"/>
</dbReference>
<evidence type="ECO:0000256" key="2">
    <source>
        <dbReference type="ARBA" id="ARBA00022763"/>
    </source>
</evidence>
<dbReference type="Gene3D" id="2.40.50.140">
    <property type="entry name" value="Nucleic acid-binding proteins"/>
    <property type="match status" value="1"/>
</dbReference>
<keyword evidence="2" id="KW-0227">DNA damage</keyword>
<keyword evidence="3" id="KW-0378">Hydrolase</keyword>
<keyword evidence="7" id="KW-0234">DNA repair</keyword>
<dbReference type="RefSeq" id="WP_408904892.1">
    <property type="nucleotide sequence ID" value="NZ_JAROCE010000001.1"/>
</dbReference>
<keyword evidence="6" id="KW-0238">DNA-binding</keyword>
<reference evidence="11 12" key="1">
    <citation type="submission" date="2023-03" db="EMBL/GenBank/DDBJ databases">
        <title>MT1 and MT2 Draft Genomes of Novel Species.</title>
        <authorList>
            <person name="Venkateswaran K."/>
        </authorList>
    </citation>
    <scope>NUCLEOTIDE SEQUENCE [LARGE SCALE GENOMIC DNA]</scope>
    <source>
        <strain evidence="11 12">IF8SW-P5</strain>
    </source>
</reference>
<dbReference type="PROSITE" id="PS51192">
    <property type="entry name" value="HELICASE_ATP_BIND_1"/>
    <property type="match status" value="1"/>
</dbReference>
<comment type="caution">
    <text evidence="11">The sequence shown here is derived from an EMBL/GenBank/DDBJ whole genome shotgun (WGS) entry which is preliminary data.</text>
</comment>
<dbReference type="PANTHER" id="PTHR47964:SF1">
    <property type="entry name" value="ATP-DEPENDENT DNA HELICASE HOMOLOG RECG, CHLOROPLASTIC"/>
    <property type="match status" value="1"/>
</dbReference>
<gene>
    <name evidence="11" type="ORF">P5G46_02350</name>
</gene>
<dbReference type="Gene3D" id="3.40.50.300">
    <property type="entry name" value="P-loop containing nucleotide triphosphate hydrolases"/>
    <property type="match status" value="2"/>
</dbReference>
<evidence type="ECO:0000256" key="7">
    <source>
        <dbReference type="ARBA" id="ARBA00023204"/>
    </source>
</evidence>
<evidence type="ECO:0000313" key="12">
    <source>
        <dbReference type="Proteomes" id="UP001630303"/>
    </source>
</evidence>
<evidence type="ECO:0000256" key="8">
    <source>
        <dbReference type="ARBA" id="ARBA00049819"/>
    </source>
</evidence>
<dbReference type="SMART" id="SM00490">
    <property type="entry name" value="HELICc"/>
    <property type="match status" value="1"/>
</dbReference>
<accession>A0ABW9GCR5</accession>
<dbReference type="InterPro" id="IPR012340">
    <property type="entry name" value="NA-bd_OB-fold"/>
</dbReference>
<dbReference type="PROSITE" id="PS51194">
    <property type="entry name" value="HELICASE_CTER"/>
    <property type="match status" value="1"/>
</dbReference>
<sequence>MPGLSLSSRLDGAVGGKTAAAFERAFGMKTVGELLEHYPRRYARRGELTPIASLPLGEPVTIVAEVVSATERRMQNRRGSLLEVIISDGDGRLSLTFFNQSWRLKDLTPGRRGIFSGKVGEYRRQTQLTHPDYSLFDDLEEARAEAEVNAKRPIPIYPATSSVPSPLVQKTIALVLDALGSVDDPLPDDLRARHGLVSARTALEHIHRPYHDDEIPPAVATLRMQEAFVLQTALLQQRQFVRALSATRRPAAPGGLLERFDAALPFELTPDQQSVGARIAGDLVGDWPMNRLVQGEVGSGKTLVALRAMLQVAESGGQSALIAPTEVLAAQHVRSIAKMLGPQLAPELMPTLLTGQLPAAERRRAALRVASGQARIVVGTHALLSSTTTFADLGFVVVDEQHRFGVDQREALRAKGDSPHTLVLTATPIPRTVAMTVFGDLDVSTIRTMPAGRAGIQTFVAPLAEKPGWFARVWDRVAEEVAQSRQAFVVCAAIDAEKLTSDEVGDEPAADSADTRTRWGVVQVQALLGTLPAFADIRVEILHGKMHADEKDAVMQAFARGDIDVLVATTVIEVGVDVPNASTMVILEADRFGVSQLHQLRGRVGRGGLPGLCLLVTEAAPGTSSRSRVEAVARTLDGFELAEVDLELRGEGDVLGGAQSGVRSSLRLLRVVTDADLIVQARAAAEAVLADDPALVRHPGLAAALERRVGVEERAALAKS</sequence>